<accession>A0A8H3M4J6</accession>
<protein>
    <submittedName>
        <fullName evidence="1">Uncharacterized protein</fullName>
    </submittedName>
</protein>
<organism evidence="1 2">
    <name type="scientific">Rhizophagus clarus</name>
    <dbReference type="NCBI Taxonomy" id="94130"/>
    <lineage>
        <taxon>Eukaryota</taxon>
        <taxon>Fungi</taxon>
        <taxon>Fungi incertae sedis</taxon>
        <taxon>Mucoromycota</taxon>
        <taxon>Glomeromycotina</taxon>
        <taxon>Glomeromycetes</taxon>
        <taxon>Glomerales</taxon>
        <taxon>Glomeraceae</taxon>
        <taxon>Rhizophagus</taxon>
    </lineage>
</organism>
<evidence type="ECO:0000313" key="2">
    <source>
        <dbReference type="Proteomes" id="UP000615446"/>
    </source>
</evidence>
<dbReference type="EMBL" id="BLAL01000259">
    <property type="protein sequence ID" value="GES97620.1"/>
    <property type="molecule type" value="Genomic_DNA"/>
</dbReference>
<reference evidence="1" key="1">
    <citation type="submission" date="2019-10" db="EMBL/GenBank/DDBJ databases">
        <title>Conservation and host-specific expression of non-tandemly repeated heterogenous ribosome RNA gene in arbuscular mycorrhizal fungi.</title>
        <authorList>
            <person name="Maeda T."/>
            <person name="Kobayashi Y."/>
            <person name="Nakagawa T."/>
            <person name="Ezawa T."/>
            <person name="Yamaguchi K."/>
            <person name="Bino T."/>
            <person name="Nishimoto Y."/>
            <person name="Shigenobu S."/>
            <person name="Kawaguchi M."/>
        </authorList>
    </citation>
    <scope>NUCLEOTIDE SEQUENCE</scope>
    <source>
        <strain evidence="1">HR1</strain>
    </source>
</reference>
<evidence type="ECO:0000313" key="1">
    <source>
        <dbReference type="EMBL" id="GES97620.1"/>
    </source>
</evidence>
<name>A0A8H3M4J6_9GLOM</name>
<dbReference type="Proteomes" id="UP000615446">
    <property type="component" value="Unassembled WGS sequence"/>
</dbReference>
<gene>
    <name evidence="1" type="ORF">RCL2_002420600</name>
</gene>
<sequence length="208" mass="23069">MSSTFKGSPGGEAFTSECINERILSIIKLAVRGYEEKALEGNTGIAENDLDTVITSATGTPLHLEGCHLITTNQFRVKIGVILIIGGDNRSFNYTALQYTINFIRILQTWNRDKILEVPKLKLFENLELAPVVYETLPTTEGELRAAIFVFAIIATIAYKDPTLNIAASERGNEDSCKKAGDICAENFWVRLRFQNPDERPTAADNLL</sequence>
<proteinExistence type="predicted"/>
<dbReference type="AlphaFoldDB" id="A0A8H3M4J6"/>
<comment type="caution">
    <text evidence="1">The sequence shown here is derived from an EMBL/GenBank/DDBJ whole genome shotgun (WGS) entry which is preliminary data.</text>
</comment>